<keyword evidence="3" id="KW-1185">Reference proteome</keyword>
<dbReference type="SUPFAM" id="SSF82199">
    <property type="entry name" value="SET domain"/>
    <property type="match status" value="1"/>
</dbReference>
<gene>
    <name evidence="2" type="ORF">P3T76_015371</name>
</gene>
<dbReference type="PROSITE" id="PS50280">
    <property type="entry name" value="SET"/>
    <property type="match status" value="1"/>
</dbReference>
<dbReference type="InterPro" id="IPR046341">
    <property type="entry name" value="SET_dom_sf"/>
</dbReference>
<sequence length="154" mass="17334">MDDGELQVARTYYLLRALALQDNGVEVRDSNIPGGGKGLFATKFYPRGSTVCVYSGEVLANEAAWKIKDKAYLMKLGDGVYVDALNCPDVLARYINDCRGHRGGFNVHFQKRPKDGEADVIAMRDIHPGQELYVNYGRLYWLAYNMMHPSNPVR</sequence>
<evidence type="ECO:0000313" key="2">
    <source>
        <dbReference type="EMBL" id="KAK1929078.1"/>
    </source>
</evidence>
<evidence type="ECO:0000259" key="1">
    <source>
        <dbReference type="PROSITE" id="PS50280"/>
    </source>
</evidence>
<comment type="caution">
    <text evidence="2">The sequence shown here is derived from an EMBL/GenBank/DDBJ whole genome shotgun (WGS) entry which is preliminary data.</text>
</comment>
<dbReference type="SMART" id="SM00317">
    <property type="entry name" value="SET"/>
    <property type="match status" value="1"/>
</dbReference>
<dbReference type="EMBL" id="JASMQC010000052">
    <property type="protein sequence ID" value="KAK1929078.1"/>
    <property type="molecule type" value="Genomic_DNA"/>
</dbReference>
<feature type="domain" description="SET" evidence="1">
    <location>
        <begin position="23"/>
        <end position="137"/>
    </location>
</feature>
<dbReference type="AlphaFoldDB" id="A0AAD9LAA2"/>
<organism evidence="2 3">
    <name type="scientific">Phytophthora citrophthora</name>
    <dbReference type="NCBI Taxonomy" id="4793"/>
    <lineage>
        <taxon>Eukaryota</taxon>
        <taxon>Sar</taxon>
        <taxon>Stramenopiles</taxon>
        <taxon>Oomycota</taxon>
        <taxon>Peronosporomycetes</taxon>
        <taxon>Peronosporales</taxon>
        <taxon>Peronosporaceae</taxon>
        <taxon>Phytophthora</taxon>
    </lineage>
</organism>
<dbReference type="Gene3D" id="2.170.270.10">
    <property type="entry name" value="SET domain"/>
    <property type="match status" value="1"/>
</dbReference>
<accession>A0AAD9LAA2</accession>
<proteinExistence type="predicted"/>
<name>A0AAD9LAA2_9STRA</name>
<evidence type="ECO:0000313" key="3">
    <source>
        <dbReference type="Proteomes" id="UP001259832"/>
    </source>
</evidence>
<protein>
    <recommendedName>
        <fullName evidence="1">SET domain-containing protein</fullName>
    </recommendedName>
</protein>
<dbReference type="InterPro" id="IPR001214">
    <property type="entry name" value="SET_dom"/>
</dbReference>
<dbReference type="Proteomes" id="UP001259832">
    <property type="component" value="Unassembled WGS sequence"/>
</dbReference>
<dbReference type="Pfam" id="PF00856">
    <property type="entry name" value="SET"/>
    <property type="match status" value="1"/>
</dbReference>
<reference evidence="2" key="1">
    <citation type="submission" date="2023-08" db="EMBL/GenBank/DDBJ databases">
        <title>Reference Genome Resource for the Citrus Pathogen Phytophthora citrophthora.</title>
        <authorList>
            <person name="Moller H."/>
            <person name="Coetzee B."/>
            <person name="Rose L.J."/>
            <person name="Van Niekerk J.M."/>
        </authorList>
    </citation>
    <scope>NUCLEOTIDE SEQUENCE</scope>
    <source>
        <strain evidence="2">STE-U-9442</strain>
    </source>
</reference>